<keyword evidence="1" id="KW-0805">Transcription regulation</keyword>
<dbReference type="InterPro" id="IPR051081">
    <property type="entry name" value="HTH_MetalResp_TranReg"/>
</dbReference>
<evidence type="ECO:0000256" key="3">
    <source>
        <dbReference type="ARBA" id="ARBA00023163"/>
    </source>
</evidence>
<evidence type="ECO:0000313" key="6">
    <source>
        <dbReference type="Proteomes" id="UP000319040"/>
    </source>
</evidence>
<keyword evidence="6" id="KW-1185">Reference proteome</keyword>
<gene>
    <name evidence="5" type="ORF">SAMN06265379_103167</name>
</gene>
<protein>
    <submittedName>
        <fullName evidence="5">Transcriptional regulator, ArsR family</fullName>
    </submittedName>
</protein>
<keyword evidence="2" id="KW-0238">DNA-binding</keyword>
<dbReference type="GO" id="GO:0003677">
    <property type="term" value="F:DNA binding"/>
    <property type="evidence" value="ECO:0007669"/>
    <property type="project" value="UniProtKB-KW"/>
</dbReference>
<dbReference type="RefSeq" id="WP_246095519.1">
    <property type="nucleotide sequence ID" value="NZ_FXTB01000003.1"/>
</dbReference>
<dbReference type="Proteomes" id="UP000319040">
    <property type="component" value="Unassembled WGS sequence"/>
</dbReference>
<dbReference type="NCBIfam" id="NF033788">
    <property type="entry name" value="HTH_metalloreg"/>
    <property type="match status" value="1"/>
</dbReference>
<accession>A0A521CI01</accession>
<dbReference type="InterPro" id="IPR011991">
    <property type="entry name" value="ArsR-like_HTH"/>
</dbReference>
<dbReference type="CDD" id="cd00090">
    <property type="entry name" value="HTH_ARSR"/>
    <property type="match status" value="1"/>
</dbReference>
<organism evidence="5 6">
    <name type="scientific">Saccharicrinis carchari</name>
    <dbReference type="NCBI Taxonomy" id="1168039"/>
    <lineage>
        <taxon>Bacteria</taxon>
        <taxon>Pseudomonadati</taxon>
        <taxon>Bacteroidota</taxon>
        <taxon>Bacteroidia</taxon>
        <taxon>Marinilabiliales</taxon>
        <taxon>Marinilabiliaceae</taxon>
        <taxon>Saccharicrinis</taxon>
    </lineage>
</organism>
<dbReference type="SUPFAM" id="SSF46785">
    <property type="entry name" value="Winged helix' DNA-binding domain"/>
    <property type="match status" value="1"/>
</dbReference>
<dbReference type="InterPro" id="IPR036390">
    <property type="entry name" value="WH_DNA-bd_sf"/>
</dbReference>
<evidence type="ECO:0000256" key="2">
    <source>
        <dbReference type="ARBA" id="ARBA00023125"/>
    </source>
</evidence>
<dbReference type="PRINTS" id="PR00778">
    <property type="entry name" value="HTHARSR"/>
</dbReference>
<evidence type="ECO:0000256" key="1">
    <source>
        <dbReference type="ARBA" id="ARBA00023015"/>
    </source>
</evidence>
<dbReference type="GO" id="GO:0003700">
    <property type="term" value="F:DNA-binding transcription factor activity"/>
    <property type="evidence" value="ECO:0007669"/>
    <property type="project" value="InterPro"/>
</dbReference>
<reference evidence="5 6" key="1">
    <citation type="submission" date="2017-05" db="EMBL/GenBank/DDBJ databases">
        <authorList>
            <person name="Varghese N."/>
            <person name="Submissions S."/>
        </authorList>
    </citation>
    <scope>NUCLEOTIDE SEQUENCE [LARGE SCALE GENOMIC DNA]</scope>
    <source>
        <strain evidence="5 6">DSM 27040</strain>
    </source>
</reference>
<keyword evidence="3" id="KW-0804">Transcription</keyword>
<dbReference type="PANTHER" id="PTHR33154:SF18">
    <property type="entry name" value="ARSENICAL RESISTANCE OPERON REPRESSOR"/>
    <property type="match status" value="1"/>
</dbReference>
<dbReference type="EMBL" id="FXTB01000003">
    <property type="protein sequence ID" value="SMO59076.1"/>
    <property type="molecule type" value="Genomic_DNA"/>
</dbReference>
<dbReference type="AlphaFoldDB" id="A0A521CI01"/>
<evidence type="ECO:0000259" key="4">
    <source>
        <dbReference type="PROSITE" id="PS50987"/>
    </source>
</evidence>
<dbReference type="SMART" id="SM00418">
    <property type="entry name" value="HTH_ARSR"/>
    <property type="match status" value="1"/>
</dbReference>
<dbReference type="Gene3D" id="1.10.10.10">
    <property type="entry name" value="Winged helix-like DNA-binding domain superfamily/Winged helix DNA-binding domain"/>
    <property type="match status" value="1"/>
</dbReference>
<dbReference type="InterPro" id="IPR001845">
    <property type="entry name" value="HTH_ArsR_DNA-bd_dom"/>
</dbReference>
<dbReference type="PANTHER" id="PTHR33154">
    <property type="entry name" value="TRANSCRIPTIONAL REGULATOR, ARSR FAMILY"/>
    <property type="match status" value="1"/>
</dbReference>
<dbReference type="InterPro" id="IPR036388">
    <property type="entry name" value="WH-like_DNA-bd_sf"/>
</dbReference>
<sequence length="107" mass="12059">MKEHVMEMKIQDLDAAQLERAASMLKAIAHPMRIAILSYLEDGKKLTVTEIHRLLDIEQSTTSHHLGILKDKGVLVSQRDGKNTYYSLKHDSLQTIVNCVSKCSVNL</sequence>
<proteinExistence type="predicted"/>
<dbReference type="PROSITE" id="PS50987">
    <property type="entry name" value="HTH_ARSR_2"/>
    <property type="match status" value="1"/>
</dbReference>
<dbReference type="Pfam" id="PF12840">
    <property type="entry name" value="HTH_20"/>
    <property type="match status" value="1"/>
</dbReference>
<evidence type="ECO:0000313" key="5">
    <source>
        <dbReference type="EMBL" id="SMO59076.1"/>
    </source>
</evidence>
<feature type="domain" description="HTH arsR-type" evidence="4">
    <location>
        <begin position="13"/>
        <end position="107"/>
    </location>
</feature>
<name>A0A521CI01_SACCC</name>